<evidence type="ECO:0000313" key="4">
    <source>
        <dbReference type="Proteomes" id="UP000784700"/>
    </source>
</evidence>
<feature type="compositionally biased region" description="Polar residues" evidence="1">
    <location>
        <begin position="2334"/>
        <end position="2347"/>
    </location>
</feature>
<feature type="compositionally biased region" description="Basic and acidic residues" evidence="1">
    <location>
        <begin position="146"/>
        <end position="163"/>
    </location>
</feature>
<comment type="caution">
    <text evidence="3">The sequence shown here is derived from an EMBL/GenBank/DDBJ whole genome shotgun (WGS) entry which is preliminary data.</text>
</comment>
<feature type="region of interest" description="Disordered" evidence="1">
    <location>
        <begin position="2755"/>
        <end position="2799"/>
    </location>
</feature>
<feature type="region of interest" description="Disordered" evidence="1">
    <location>
        <begin position="1643"/>
        <end position="1684"/>
    </location>
</feature>
<feature type="region of interest" description="Disordered" evidence="1">
    <location>
        <begin position="1598"/>
        <end position="1617"/>
    </location>
</feature>
<feature type="compositionally biased region" description="Polar residues" evidence="1">
    <location>
        <begin position="2024"/>
        <end position="2034"/>
    </location>
</feature>
<feature type="region of interest" description="Disordered" evidence="1">
    <location>
        <begin position="1992"/>
        <end position="2034"/>
    </location>
</feature>
<proteinExistence type="predicted"/>
<accession>A0A9Q8INV7</accession>
<feature type="compositionally biased region" description="Polar residues" evidence="1">
    <location>
        <begin position="1443"/>
        <end position="1453"/>
    </location>
</feature>
<feature type="region of interest" description="Disordered" evidence="1">
    <location>
        <begin position="1786"/>
        <end position="1811"/>
    </location>
</feature>
<feature type="compositionally biased region" description="Polar residues" evidence="1">
    <location>
        <begin position="171"/>
        <end position="197"/>
    </location>
</feature>
<feature type="region of interest" description="Disordered" evidence="1">
    <location>
        <begin position="1903"/>
        <end position="1930"/>
    </location>
</feature>
<feature type="compositionally biased region" description="Low complexity" evidence="1">
    <location>
        <begin position="79"/>
        <end position="91"/>
    </location>
</feature>
<name>A0A9Q8INV7_9LACO</name>
<feature type="compositionally biased region" description="Polar residues" evidence="1">
    <location>
        <begin position="2729"/>
        <end position="2738"/>
    </location>
</feature>
<feature type="region of interest" description="Disordered" evidence="1">
    <location>
        <begin position="242"/>
        <end position="281"/>
    </location>
</feature>
<feature type="compositionally biased region" description="Polar residues" evidence="1">
    <location>
        <begin position="2243"/>
        <end position="2270"/>
    </location>
</feature>
<feature type="region of interest" description="Disordered" evidence="1">
    <location>
        <begin position="2847"/>
        <end position="2951"/>
    </location>
</feature>
<protein>
    <recommendedName>
        <fullName evidence="2">DUF5776 domain-containing protein</fullName>
    </recommendedName>
</protein>
<dbReference type="Pfam" id="PF19087">
    <property type="entry name" value="DUF5776"/>
    <property type="match status" value="1"/>
</dbReference>
<feature type="compositionally biased region" description="Low complexity" evidence="1">
    <location>
        <begin position="117"/>
        <end position="132"/>
    </location>
</feature>
<feature type="compositionally biased region" description="Polar residues" evidence="1">
    <location>
        <begin position="1865"/>
        <end position="1878"/>
    </location>
</feature>
<feature type="region of interest" description="Disordered" evidence="1">
    <location>
        <begin position="51"/>
        <end position="197"/>
    </location>
</feature>
<feature type="compositionally biased region" description="Low complexity" evidence="1">
    <location>
        <begin position="2227"/>
        <end position="2242"/>
    </location>
</feature>
<feature type="compositionally biased region" description="Polar residues" evidence="1">
    <location>
        <begin position="1903"/>
        <end position="1926"/>
    </location>
</feature>
<feature type="compositionally biased region" description="Polar residues" evidence="1">
    <location>
        <begin position="2601"/>
        <end position="2618"/>
    </location>
</feature>
<feature type="compositionally biased region" description="Polar residues" evidence="1">
    <location>
        <begin position="1992"/>
        <end position="2017"/>
    </location>
</feature>
<evidence type="ECO:0000313" key="3">
    <source>
        <dbReference type="EMBL" id="TPR43746.1"/>
    </source>
</evidence>
<feature type="compositionally biased region" description="Polar residues" evidence="1">
    <location>
        <begin position="2205"/>
        <end position="2226"/>
    </location>
</feature>
<feature type="compositionally biased region" description="Polar residues" evidence="1">
    <location>
        <begin position="1793"/>
        <end position="1811"/>
    </location>
</feature>
<dbReference type="InterPro" id="IPR044081">
    <property type="entry name" value="DUF5776"/>
</dbReference>
<feature type="compositionally biased region" description="Polar residues" evidence="1">
    <location>
        <begin position="2664"/>
        <end position="2682"/>
    </location>
</feature>
<feature type="region of interest" description="Disordered" evidence="1">
    <location>
        <begin position="2157"/>
        <end position="2303"/>
    </location>
</feature>
<feature type="compositionally biased region" description="Polar residues" evidence="1">
    <location>
        <begin position="64"/>
        <end position="74"/>
    </location>
</feature>
<feature type="region of interest" description="Disordered" evidence="1">
    <location>
        <begin position="2080"/>
        <end position="2102"/>
    </location>
</feature>
<feature type="compositionally biased region" description="Basic and acidic residues" evidence="1">
    <location>
        <begin position="1643"/>
        <end position="1660"/>
    </location>
</feature>
<feature type="region of interest" description="Disordered" evidence="1">
    <location>
        <begin position="1076"/>
        <end position="1143"/>
    </location>
</feature>
<dbReference type="EMBL" id="QUBG01000004">
    <property type="protein sequence ID" value="TPR43746.1"/>
    <property type="molecule type" value="Genomic_DNA"/>
</dbReference>
<feature type="compositionally biased region" description="Low complexity" evidence="1">
    <location>
        <begin position="2886"/>
        <end position="2903"/>
    </location>
</feature>
<feature type="compositionally biased region" description="Low complexity" evidence="1">
    <location>
        <begin position="51"/>
        <end position="63"/>
    </location>
</feature>
<feature type="compositionally biased region" description="Polar residues" evidence="1">
    <location>
        <begin position="1599"/>
        <end position="1617"/>
    </location>
</feature>
<feature type="compositionally biased region" description="Basic and acidic residues" evidence="1">
    <location>
        <begin position="92"/>
        <end position="115"/>
    </location>
</feature>
<feature type="region of interest" description="Disordered" evidence="1">
    <location>
        <begin position="1429"/>
        <end position="1453"/>
    </location>
</feature>
<dbReference type="RefSeq" id="WP_140936277.1">
    <property type="nucleotide sequence ID" value="NZ_QUBF01000004.1"/>
</dbReference>
<evidence type="ECO:0000256" key="1">
    <source>
        <dbReference type="SAM" id="MobiDB-lite"/>
    </source>
</evidence>
<sequence length="3191" mass="344833">MQYNKKQFKKVNDKKLMKKVKKNWVVLSAATLSILGGFAVTGTLNVNSVSANDDNNPSESSNNGKVNNHTVANKSNDHNTVVSNDDSNTNNHSDHNVGLSKKDPTINRTIQHDNGEEQNNNQNNNTLHNGQLSSKTNGNGTGTSSDKSKDTLSKSSDDIKSNADSHPYQKMVNQTSRMVQDALQKQQMSTEEQNQAHNGSVDAWNNIHTNDQQSNINGVQSGTDYYKAGYQGTVDAWNKYNDLNQGKGTQPTKNYSDNDYQPSDGKNTDYNNPASVDSNLNNGAYSTNTDQQHQAVIPEDPSTNNQAHTGNDTLVTKGQKQYSVNNYNQKITFDYNNLTKVDLENSAIHDAYNQGITDFLKYQGTYDAENGRWSGNNRNDAITNLDATSKNSYLQAYRGAQDAISQQFKSDNTFSYNVSGGKFTPTCSVDGPSLQYQYGFDDVVNKINNDKTAFVSNPLQINNAIDTHNQISSSNQNDLNRKSLYYYGDIKNINFLNDINYQDTQLSSANGLEQYVYIYPENQNAANLTFNGQNHVTDFGGLTYSLEPVQKSSLSADQATQMTVKNFHTIYGSDYWGSMKLEGTGTLNYSNVTYVGAEFVNAKSAQVNIDGNLNVFSVGNYNSPWAGNNIPTEGNNGIGYNGSSKIFGDNQQNMEIGRMTIHSGGNYYGSTTGGNAVELWGGSLNLENGAHMKLAPMSNANVHPENDPDWFGNAAIGLYLEANNANVNITRGASVVVDPTTNNKSIGLAEGIYLAAGNVTVDGGELDVNDNGPLTTRYDYANYINGSVLVDHNGWFRIYGTSLNDSQRANNNLVKIDGKLTITDEGNLALRTDGTGKNNFYLIDNAKDFHVDNPGEKVQLQIDNLNGHSGNGNLFTHPITAYSTKYALGYKNGTTDNTPNDPELIPYKEVIVPSGKGKISYVTLDGKSHTSNDSAYGAKYLSFNANPLADFNGNIDDKDQTDGTNKLTGSIILKNLPHEAGLGDNGQIAINVQVDDGNNVTATPDNIILNSKGHQTLMKYVKDNKADSNGYLINIPNSAKNGDIINFTYDVSQTPKQSVTVTTDYFNGIRAQRLSKDGIQNGSNNGTSSTINYPDKPDSSDALNPAIPNPLTPEDAINDGSRDGMNQASKGLTNEDTSPNNKTYEKYYKASDKLAKNYKDNYDESYNGYNNGYKDINSGTYDPSKNSAQSSSYQNSYNQVINDYHKGFVNQVNGTAIGSSSNKAYQNGVSAAKGAQNTVNGTYVNDGNTAEKMGHDAFNQGFNSQISNINDETVNEQYNPAYNYGAEVAQGIQDASKNNPTYSHMPQDNNGSNYAGYQNGVDAEKGIIDSLNNQPENTQGSSAYKIAYEASNKGINNTSVGQDNALQKYANDTGNAVYHGITDAQNNGTTDYSHNNLQKSIYDQTKQDFNAGEGKSEVDANVNKSDMDYQSGQAAKQGIQDGASGNDSESKYANPSLQRTAYDNAKKAFNAGLDGKKDSEEAKSDNFANQAGLDTKQGMQDALAGIPEDSKYSNNDNYKNAYQATKDGFNGQIPKSGTVDQAERKVYNAGSDAQLGVQAAYEDLVNGKGHNDQTSSYKDNLPTDPVAQKLYNEAYTAYKNGNDNSNSDNPAAPETSENINNEQGLAYQAGQTFQATRDGIIDARNGNDAHADDYRNDPDRSAYNSSKASYQAGYNQQSDVSSITNDKGISYNLGRATQAAVEDAATGKYSDDPESGSKLPKNDPNSSYSLNNQALPWTNPQKREYDNAYRSYIDGKTDKQASIQIAANAEKINQATQDGINAAASNKLIKPKNSYNGDSTDPTDPTKPANQQKAAYDNAYASYNAGYQDNDGYVSTAQANNQGDAYNQGRAAKAAVKDVQNGMTQISDAQNNPDSAYNNDYHPGTIWNNAQKQAYSDAMQAYQDGTKNSSSDATQTPDTTQNQAYQDGQKDTVVKQAIKDAINGNHNAPANNGEAYNDAGSNYMGGFNNPKQTSDDMATKAGQTAYNAIKDATSNVDNSKNYSGEQQSAYKQAQSDYQDGLKGTPNNDENPTYSTAYQAGQAANQAITDATNGGNTTYVDPSLQKSAYDNAKKAYQAGLNGNATKDDQNSAQLNPTANEAGKNAHAGITDAISGNRATNQDSNYVNAYQNANDGLNGKTTHGESTNNVAYQAGQAYNTGINDDKNGNSSTAEDSNNPNKDVAKYNSSQKQAYDQAKQDYSDGIAGNTSDSTGNNVNNNSKGYQQGVNANATNDATNDAINDASNGNQSTAEDTNNPDKNVNKYSPSQKQAYDQAKTDYQNGYDAPTNSPSDGKPSAYQAGQAAKQGIIDAQAGKTSNNPYINPVQQNAYSKAQNDYANGSNDYNGLPSNKGAAYQTGQSDGKGIHAALEGQKDPGGNSSKAYTATKDGMNSSSENENDKSQQSAYDIGKATKKAIDDSNNGDNKANGETVYPGQPDKASVYNRAKNDYNAGLSGNDGPDKIDHSSIAYKSGQAAKQGIQDATNGKHQAPTDNDFDKSAYNNAQSAYQAGLDGNSTKNDQDNAKLNPTANNAGINTKQGIDDAISGHQNNDKYNPASSKYSPDYHNAYDNAQDGNKGSATHGEDTNHDIAYQGGQAAKQGMNDAQTGQNHASDYNNNPAAQDAYNKAKQSYNDGFNGNTDSDAAKANPESNKAGQAAKDGINDAIHNNSNSAHKYSGDTNASNAYKKAHDAYNAGENGDTTSPAAKGNAEANETGQATHDGINDAEKGNNDSANKYAGNSTASNAYKKAQKAYNSGLNGDTTSSNATDSPDANEAGAATHDGINDAKNGNSNSAHKYAGNSDASNAYKKAQDAYNAGKNGDNNSAAAKANAAANNAGYNDYTNAANQASNQQDNNQGGNTFINGGSGGSNNSTSYNNGYNDAQKGFNDGMNNQPNNDPDNDNYNKGYQAAKDYQKGESDASHNQPRATNGSYSYNNGYDAYESGSNDKPYNDNNMNNDYKNAYKQAYNDGHNSYMKAHKANKHIKRNSLKAEKNAHLRAIELRHAAHAGYKRGTELSSPAKMRGFSKAYKRAYMRAYIRSLKINIPRYVYNLKKIYRHSKPTLTRKTRNAEYKKLSLRNRHTFRVHGYGFTPNGHLIFRVKGGWISADHSSIADLYYRRSEKKHDQKVRVIRDHGTYIYNSKHFSHKSEVKYLHTGNIIHIKELQKSGHITRFYLGNGRYLSSNKKIVHRVN</sequence>
<reference evidence="3" key="1">
    <citation type="submission" date="2018-08" db="EMBL/GenBank/DDBJ databases">
        <title>Comparative genomics of wild bee and flower associated Lactobacillus reveals potential adaptation to the bee host.</title>
        <authorList>
            <person name="Vuong H.Q."/>
            <person name="Mcfrederick Q.S."/>
        </authorList>
    </citation>
    <scope>NUCLEOTIDE SEQUENCE</scope>
    <source>
        <strain evidence="3">HV_63</strain>
    </source>
</reference>
<dbReference type="Proteomes" id="UP000784700">
    <property type="component" value="Unassembled WGS sequence"/>
</dbReference>
<gene>
    <name evidence="3" type="ORF">DY130_04760</name>
</gene>
<feature type="domain" description="DUF5776" evidence="2">
    <location>
        <begin position="3123"/>
        <end position="3187"/>
    </location>
</feature>
<feature type="compositionally biased region" description="Polar residues" evidence="1">
    <location>
        <begin position="2498"/>
        <end position="2537"/>
    </location>
</feature>
<feature type="compositionally biased region" description="Low complexity" evidence="1">
    <location>
        <begin position="1081"/>
        <end position="1090"/>
    </location>
</feature>
<feature type="compositionally biased region" description="Polar residues" evidence="1">
    <location>
        <begin position="2157"/>
        <end position="2191"/>
    </location>
</feature>
<organism evidence="3 4">
    <name type="scientific">Apilactobacillus micheneri</name>
    <dbReference type="NCBI Taxonomy" id="1899430"/>
    <lineage>
        <taxon>Bacteria</taxon>
        <taxon>Bacillati</taxon>
        <taxon>Bacillota</taxon>
        <taxon>Bacilli</taxon>
        <taxon>Lactobacillales</taxon>
        <taxon>Lactobacillaceae</taxon>
        <taxon>Apilactobacillus</taxon>
    </lineage>
</organism>
<feature type="compositionally biased region" description="Polar residues" evidence="1">
    <location>
        <begin position="2920"/>
        <end position="2935"/>
    </location>
</feature>
<feature type="compositionally biased region" description="Polar residues" evidence="1">
    <location>
        <begin position="1124"/>
        <end position="1142"/>
    </location>
</feature>
<feature type="region of interest" description="Disordered" evidence="1">
    <location>
        <begin position="1703"/>
        <end position="1743"/>
    </location>
</feature>
<feature type="compositionally biased region" description="Polar residues" evidence="1">
    <location>
        <begin position="2376"/>
        <end position="2404"/>
    </location>
</feature>
<feature type="compositionally biased region" description="Polar residues" evidence="1">
    <location>
        <begin position="2755"/>
        <end position="2769"/>
    </location>
</feature>
<feature type="compositionally biased region" description="Polar residues" evidence="1">
    <location>
        <begin position="1662"/>
        <end position="1684"/>
    </location>
</feature>
<feature type="region of interest" description="Disordered" evidence="1">
    <location>
        <begin position="1865"/>
        <end position="1885"/>
    </location>
</feature>
<feature type="compositionally biased region" description="Polar residues" evidence="1">
    <location>
        <begin position="1723"/>
        <end position="1740"/>
    </location>
</feature>
<feature type="compositionally biased region" description="Low complexity" evidence="1">
    <location>
        <begin position="2847"/>
        <end position="2879"/>
    </location>
</feature>
<feature type="compositionally biased region" description="Polar residues" evidence="1">
    <location>
        <begin position="2545"/>
        <end position="2559"/>
    </location>
</feature>
<feature type="compositionally biased region" description="Polar residues" evidence="1">
    <location>
        <begin position="2080"/>
        <end position="2097"/>
    </location>
</feature>
<evidence type="ECO:0000259" key="2">
    <source>
        <dbReference type="Pfam" id="PF19087"/>
    </source>
</evidence>
<feature type="region of interest" description="Disordered" evidence="1">
    <location>
        <begin position="2334"/>
        <end position="2738"/>
    </location>
</feature>
<feature type="compositionally biased region" description="Polar residues" evidence="1">
    <location>
        <begin position="2626"/>
        <end position="2640"/>
    </location>
</feature>